<evidence type="ECO:0000313" key="3">
    <source>
        <dbReference type="Proteomes" id="UP000197138"/>
    </source>
</evidence>
<proteinExistence type="predicted"/>
<name>A0A218XC19_PUNGR</name>
<organism evidence="2 3">
    <name type="scientific">Punica granatum</name>
    <name type="common">Pomegranate</name>
    <dbReference type="NCBI Taxonomy" id="22663"/>
    <lineage>
        <taxon>Eukaryota</taxon>
        <taxon>Viridiplantae</taxon>
        <taxon>Streptophyta</taxon>
        <taxon>Embryophyta</taxon>
        <taxon>Tracheophyta</taxon>
        <taxon>Spermatophyta</taxon>
        <taxon>Magnoliopsida</taxon>
        <taxon>eudicotyledons</taxon>
        <taxon>Gunneridae</taxon>
        <taxon>Pentapetalae</taxon>
        <taxon>rosids</taxon>
        <taxon>malvids</taxon>
        <taxon>Myrtales</taxon>
        <taxon>Lythraceae</taxon>
        <taxon>Punica</taxon>
    </lineage>
</organism>
<comment type="caution">
    <text evidence="2">The sequence shown here is derived from an EMBL/GenBank/DDBJ whole genome shotgun (WGS) entry which is preliminary data.</text>
</comment>
<dbReference type="AlphaFoldDB" id="A0A218XC19"/>
<gene>
    <name evidence="2" type="ORF">CDL15_Pgr001635</name>
</gene>
<dbReference type="Proteomes" id="UP000197138">
    <property type="component" value="Unassembled WGS sequence"/>
</dbReference>
<evidence type="ECO:0000256" key="1">
    <source>
        <dbReference type="SAM" id="MobiDB-lite"/>
    </source>
</evidence>
<protein>
    <submittedName>
        <fullName evidence="2">Uncharacterized protein</fullName>
    </submittedName>
</protein>
<evidence type="ECO:0000313" key="2">
    <source>
        <dbReference type="EMBL" id="OWM82061.1"/>
    </source>
</evidence>
<accession>A0A218XC19</accession>
<sequence length="103" mass="11156">MTFAPAVSDRSGRKLRSAHSRSGGGCIRRSTFSGEAGKLSLLKTSSAVLLETSFFASQLLQQVHHSGHAESVNLLPMAEAVEACPDDAEVHLFITRTPWRPLH</sequence>
<dbReference type="EMBL" id="MTKT01002011">
    <property type="protein sequence ID" value="OWM82061.1"/>
    <property type="molecule type" value="Genomic_DNA"/>
</dbReference>
<feature type="region of interest" description="Disordered" evidence="1">
    <location>
        <begin position="1"/>
        <end position="25"/>
    </location>
</feature>
<reference evidence="3" key="1">
    <citation type="journal article" date="2017" name="Plant J.">
        <title>The pomegranate (Punica granatum L.) genome and the genomics of punicalagin biosynthesis.</title>
        <authorList>
            <person name="Qin G."/>
            <person name="Xu C."/>
            <person name="Ming R."/>
            <person name="Tang H."/>
            <person name="Guyot R."/>
            <person name="Kramer E.M."/>
            <person name="Hu Y."/>
            <person name="Yi X."/>
            <person name="Qi Y."/>
            <person name="Xu X."/>
            <person name="Gao Z."/>
            <person name="Pan H."/>
            <person name="Jian J."/>
            <person name="Tian Y."/>
            <person name="Yue Z."/>
            <person name="Xu Y."/>
        </authorList>
    </citation>
    <scope>NUCLEOTIDE SEQUENCE [LARGE SCALE GENOMIC DNA]</scope>
    <source>
        <strain evidence="3">cv. Dabenzi</strain>
    </source>
</reference>